<reference evidence="13 14" key="1">
    <citation type="journal article" date="2009" name="Science">
        <title>Green evolution and dynamic adaptations revealed by genomes of the marine picoeukaryotes Micromonas.</title>
        <authorList>
            <person name="Worden A.Z."/>
            <person name="Lee J.H."/>
            <person name="Mock T."/>
            <person name="Rouze P."/>
            <person name="Simmons M.P."/>
            <person name="Aerts A.L."/>
            <person name="Allen A.E."/>
            <person name="Cuvelier M.L."/>
            <person name="Derelle E."/>
            <person name="Everett M.V."/>
            <person name="Foulon E."/>
            <person name="Grimwood J."/>
            <person name="Gundlach H."/>
            <person name="Henrissat B."/>
            <person name="Napoli C."/>
            <person name="McDonald S.M."/>
            <person name="Parker M.S."/>
            <person name="Rombauts S."/>
            <person name="Salamov A."/>
            <person name="Von Dassow P."/>
            <person name="Badger J.H."/>
            <person name="Coutinho P.M."/>
            <person name="Demir E."/>
            <person name="Dubchak I."/>
            <person name="Gentemann C."/>
            <person name="Eikrem W."/>
            <person name="Gready J.E."/>
            <person name="John U."/>
            <person name="Lanier W."/>
            <person name="Lindquist E.A."/>
            <person name="Lucas S."/>
            <person name="Mayer K.F."/>
            <person name="Moreau H."/>
            <person name="Not F."/>
            <person name="Otillar R."/>
            <person name="Panaud O."/>
            <person name="Pangilinan J."/>
            <person name="Paulsen I."/>
            <person name="Piegu B."/>
            <person name="Poliakov A."/>
            <person name="Robbens S."/>
            <person name="Schmutz J."/>
            <person name="Toulza E."/>
            <person name="Wyss T."/>
            <person name="Zelensky A."/>
            <person name="Zhou K."/>
            <person name="Armbrust E.V."/>
            <person name="Bhattacharya D."/>
            <person name="Goodenough U.W."/>
            <person name="Van de Peer Y."/>
            <person name="Grigoriev I.V."/>
        </authorList>
    </citation>
    <scope>NUCLEOTIDE SEQUENCE [LARGE SCALE GENOMIC DNA]</scope>
    <source>
        <strain evidence="14">RCC299 / NOUM17</strain>
    </source>
</reference>
<protein>
    <recommendedName>
        <fullName evidence="10">D-lactate dehydrogenase (cytochrome)</fullName>
        <ecNumber evidence="10">1.1.2.4</ecNumber>
    </recommendedName>
</protein>
<dbReference type="Gene3D" id="1.10.45.10">
    <property type="entry name" value="Vanillyl-alcohol Oxidase, Chain A, domain 4"/>
    <property type="match status" value="1"/>
</dbReference>
<dbReference type="Pfam" id="PF00561">
    <property type="entry name" value="Abhydrolase_1"/>
    <property type="match status" value="1"/>
</dbReference>
<dbReference type="GO" id="GO:0008720">
    <property type="term" value="F:D-lactate dehydrogenase (NAD+) activity"/>
    <property type="evidence" value="ECO:0007669"/>
    <property type="project" value="TreeGrafter"/>
</dbReference>
<proteinExistence type="inferred from homology"/>
<keyword evidence="13" id="KW-0808">Transferase</keyword>
<dbReference type="InterPro" id="IPR016164">
    <property type="entry name" value="FAD-linked_Oxase-like_C"/>
</dbReference>
<dbReference type="InterPro" id="IPR006094">
    <property type="entry name" value="Oxid_FAD_bind_N"/>
</dbReference>
<evidence type="ECO:0000256" key="3">
    <source>
        <dbReference type="ARBA" id="ARBA00006886"/>
    </source>
</evidence>
<dbReference type="PANTHER" id="PTHR11748:SF111">
    <property type="entry name" value="D-LACTATE DEHYDROGENASE, MITOCHONDRIAL-RELATED"/>
    <property type="match status" value="1"/>
</dbReference>
<dbReference type="InterPro" id="IPR000073">
    <property type="entry name" value="AB_hydrolase_1"/>
</dbReference>
<evidence type="ECO:0000256" key="4">
    <source>
        <dbReference type="ARBA" id="ARBA00008000"/>
    </source>
</evidence>
<dbReference type="PANTHER" id="PTHR11748">
    <property type="entry name" value="D-LACTATE DEHYDROGENASE"/>
    <property type="match status" value="1"/>
</dbReference>
<accession>C1DZ30</accession>
<dbReference type="Pfam" id="PF02913">
    <property type="entry name" value="FAD-oxidase_C"/>
    <property type="match status" value="1"/>
</dbReference>
<comment type="cofactor">
    <cofactor evidence="1">
        <name>FAD</name>
        <dbReference type="ChEBI" id="CHEBI:57692"/>
    </cofactor>
</comment>
<dbReference type="GO" id="GO:0071949">
    <property type="term" value="F:FAD binding"/>
    <property type="evidence" value="ECO:0007669"/>
    <property type="project" value="InterPro"/>
</dbReference>
<dbReference type="OrthoDB" id="5332616at2759"/>
<dbReference type="InterPro" id="IPR016169">
    <property type="entry name" value="FAD-bd_PCMH_sub2"/>
</dbReference>
<keyword evidence="5" id="KW-0285">Flavoprotein</keyword>
<dbReference type="InterPro" id="IPR016171">
    <property type="entry name" value="Vanillyl_alc_oxidase_C-sub2"/>
</dbReference>
<feature type="domain" description="FAD-binding PCMH-type" evidence="12">
    <location>
        <begin position="490"/>
        <end position="666"/>
    </location>
</feature>
<evidence type="ECO:0000256" key="11">
    <source>
        <dbReference type="SAM" id="MobiDB-lite"/>
    </source>
</evidence>
<comment type="subcellular location">
    <subcellularLocation>
        <location evidence="2">Mitochondrion</location>
    </subcellularLocation>
</comment>
<sequence>MGGKANEHDGGDHMKDAGIGLPATGASVVTFPSFTLDCGETLRDVQVAYSTYGALCASRDNGVVVGHSLTSNSVVHEWWGEMMGDGDRFAIDVAADFVVCVNYLGSPYGTTSPVVRDPRKSDGGWYGPDFPSPCTIRDNVRLQRMLLDHLGVRRLKMAIGGSMGCMLALEWGATYPEYVDSLCLIAGCGRHPDWAIGIGEVERFAVMAGEGWNGGDYDPSDPPKGGLAAARMTAMLTYRAPRSIDERFNRDLAGGDVRRRPSAEDEIAVRTHKNPAAVASLPFYDVENYLRYQGKKFTRRFDPNCYVQLTLTLDTHDVSAGRGAYHDVLASLTHKTMVVGITSDVLYPYHLQEELVRHMPNAEMYTIDSPHGHDAFLLEIDGLNAAIADWRRRTRPKSVEAGRGDDALHRELGAAETWDFLEVCPPVTQPYGVVDAKFVADVRALLSLSSKGESIDANREGPSANGHPSSRVLRGAEAVGEYAGDMGHHARHPPDLVVLPTTTEEVAAVVRLCYVRRVPIVPRGAGTGLEGGCVAYRGGVVIDTCLMKRISCVDGEQLAVVGAGVLKNELNKFLEPLGLIFGPDPSSNPSIGGMASTGGSGMSTLKYGTSKENVRSMTVVTPTGRVIRTRQPVRKSSTGYELNSLYLGAEGTLGVITELVVRLFPRPKVRCGAVVVFPDVRAAATTVVDAVRANLGTLLRCELMNDEGIKVTNVVFKTQLATAPTLFLEFVGNTREGAEGDWRVMLGMAQKNGAKTWRFAASGEELDELWDARRGCYLGAMRYRGLMAGDPRRKESVYVGDVCVPTSRLAECVALTEADFKAAGFPCVMCAHISDGNFHCLIPYAPEEEERLMALNDKVIARAIGMGGAASGEHGVGIGKIKHVCWEHGPFHVDCQRRLKRALDPRMIMNPGKIFTPEQSEEERRARHRHMGGPSTSKL</sequence>
<dbReference type="Proteomes" id="UP000002009">
    <property type="component" value="Chromosome 2"/>
</dbReference>
<dbReference type="EC" id="1.1.2.4" evidence="10"/>
<dbReference type="Gene3D" id="3.30.465.10">
    <property type="match status" value="1"/>
</dbReference>
<comment type="similarity">
    <text evidence="4">Belongs to the FAD-binding oxidoreductase/transferase type 4 family.</text>
</comment>
<dbReference type="OMA" id="HEWWGEM"/>
<dbReference type="STRING" id="296587.C1DZ30"/>
<dbReference type="GeneID" id="8240981"/>
<keyword evidence="8" id="KW-0560">Oxidoreductase</keyword>
<evidence type="ECO:0000313" key="14">
    <source>
        <dbReference type="Proteomes" id="UP000002009"/>
    </source>
</evidence>
<dbReference type="Pfam" id="PF01565">
    <property type="entry name" value="FAD_binding_4"/>
    <property type="match status" value="1"/>
</dbReference>
<dbReference type="PROSITE" id="PS51387">
    <property type="entry name" value="FAD_PCMH"/>
    <property type="match status" value="1"/>
</dbReference>
<evidence type="ECO:0000256" key="9">
    <source>
        <dbReference type="ARBA" id="ARBA00023128"/>
    </source>
</evidence>
<evidence type="ECO:0000256" key="7">
    <source>
        <dbReference type="ARBA" id="ARBA00022946"/>
    </source>
</evidence>
<evidence type="ECO:0000256" key="10">
    <source>
        <dbReference type="ARBA" id="ARBA00038897"/>
    </source>
</evidence>
<dbReference type="InParanoid" id="C1DZ30"/>
<dbReference type="AlphaFoldDB" id="C1DZ30"/>
<dbReference type="SUPFAM" id="SSF56176">
    <property type="entry name" value="FAD-binding/transporter-associated domain-like"/>
    <property type="match status" value="1"/>
</dbReference>
<dbReference type="eggNOG" id="KOG1231">
    <property type="taxonomic scope" value="Eukaryota"/>
</dbReference>
<evidence type="ECO:0000256" key="6">
    <source>
        <dbReference type="ARBA" id="ARBA00022827"/>
    </source>
</evidence>
<dbReference type="SUPFAM" id="SSF55103">
    <property type="entry name" value="FAD-linked oxidases, C-terminal domain"/>
    <property type="match status" value="1"/>
</dbReference>
<keyword evidence="9" id="KW-0496">Mitochondrion</keyword>
<evidence type="ECO:0000256" key="1">
    <source>
        <dbReference type="ARBA" id="ARBA00001974"/>
    </source>
</evidence>
<evidence type="ECO:0000256" key="5">
    <source>
        <dbReference type="ARBA" id="ARBA00022630"/>
    </source>
</evidence>
<feature type="region of interest" description="Disordered" evidence="11">
    <location>
        <begin position="910"/>
        <end position="939"/>
    </location>
</feature>
<dbReference type="SUPFAM" id="SSF53474">
    <property type="entry name" value="alpha/beta-Hydrolases"/>
    <property type="match status" value="1"/>
</dbReference>
<dbReference type="FunFam" id="1.10.45.10:FF:000001">
    <property type="entry name" value="D-lactate dehydrogenase mitochondrial"/>
    <property type="match status" value="1"/>
</dbReference>
<dbReference type="GO" id="GO:0016747">
    <property type="term" value="F:acyltransferase activity, transferring groups other than amino-acyl groups"/>
    <property type="evidence" value="ECO:0007669"/>
    <property type="project" value="InterPro"/>
</dbReference>
<dbReference type="EMBL" id="CP001323">
    <property type="protein sequence ID" value="ACO61535.1"/>
    <property type="molecule type" value="Genomic_DNA"/>
</dbReference>
<dbReference type="Gene3D" id="3.30.70.2740">
    <property type="match status" value="1"/>
</dbReference>
<name>C1DZ30_MICCC</name>
<dbReference type="RefSeq" id="XP_002500277.1">
    <property type="nucleotide sequence ID" value="XM_002500231.1"/>
</dbReference>
<keyword evidence="7" id="KW-0809">Transit peptide</keyword>
<dbReference type="InterPro" id="IPR004113">
    <property type="entry name" value="FAD-bd_oxidored_4_C"/>
</dbReference>
<dbReference type="InterPro" id="IPR016166">
    <property type="entry name" value="FAD-bd_PCMH"/>
</dbReference>
<evidence type="ECO:0000256" key="8">
    <source>
        <dbReference type="ARBA" id="ARBA00023002"/>
    </source>
</evidence>
<comment type="similarity">
    <text evidence="3">Belongs to the AB hydrolase superfamily. MetX family.</text>
</comment>
<dbReference type="FunFam" id="3.30.70.2740:FF:000001">
    <property type="entry name" value="D-lactate dehydrogenase mitochondrial"/>
    <property type="match status" value="1"/>
</dbReference>
<dbReference type="KEGG" id="mis:MICPUN_55736"/>
<evidence type="ECO:0000256" key="2">
    <source>
        <dbReference type="ARBA" id="ARBA00004173"/>
    </source>
</evidence>
<dbReference type="GO" id="GO:1903457">
    <property type="term" value="P:lactate catabolic process"/>
    <property type="evidence" value="ECO:0007669"/>
    <property type="project" value="TreeGrafter"/>
</dbReference>
<dbReference type="HAMAP" id="MF_00296">
    <property type="entry name" value="MetX_acyltransf"/>
    <property type="match status" value="1"/>
</dbReference>
<dbReference type="InterPro" id="IPR029058">
    <property type="entry name" value="AB_hydrolase_fold"/>
</dbReference>
<dbReference type="NCBIfam" id="TIGR01392">
    <property type="entry name" value="homoserO_Ac_trn"/>
    <property type="match status" value="1"/>
</dbReference>
<dbReference type="Gene3D" id="3.40.50.1820">
    <property type="entry name" value="alpha/beta hydrolase"/>
    <property type="match status" value="1"/>
</dbReference>
<dbReference type="GO" id="GO:0004458">
    <property type="term" value="F:D-lactate dehydrogenase (cytochrome) activity"/>
    <property type="evidence" value="ECO:0007669"/>
    <property type="project" value="UniProtKB-EC"/>
</dbReference>
<keyword evidence="6" id="KW-0274">FAD</keyword>
<dbReference type="GO" id="GO:0005739">
    <property type="term" value="C:mitochondrion"/>
    <property type="evidence" value="ECO:0007669"/>
    <property type="project" value="UniProtKB-SubCell"/>
</dbReference>
<organism evidence="13 14">
    <name type="scientific">Micromonas commoda (strain RCC299 / NOUM17 / CCMP2709)</name>
    <name type="common">Picoplanktonic green alga</name>
    <dbReference type="NCBI Taxonomy" id="296587"/>
    <lineage>
        <taxon>Eukaryota</taxon>
        <taxon>Viridiplantae</taxon>
        <taxon>Chlorophyta</taxon>
        <taxon>Mamiellophyceae</taxon>
        <taxon>Mamiellales</taxon>
        <taxon>Mamiellaceae</taxon>
        <taxon>Micromonas</taxon>
    </lineage>
</organism>
<dbReference type="InterPro" id="IPR036318">
    <property type="entry name" value="FAD-bd_PCMH-like_sf"/>
</dbReference>
<gene>
    <name evidence="13" type="ORF">MICPUN_55736</name>
</gene>
<evidence type="ECO:0000259" key="12">
    <source>
        <dbReference type="PROSITE" id="PS51387"/>
    </source>
</evidence>
<keyword evidence="14" id="KW-1185">Reference proteome</keyword>
<evidence type="ECO:0000313" key="13">
    <source>
        <dbReference type="EMBL" id="ACO61535.1"/>
    </source>
</evidence>
<dbReference type="InterPro" id="IPR008220">
    <property type="entry name" value="HAT_MetX-like"/>
</dbReference>